<proteinExistence type="predicted"/>
<reference evidence="3" key="1">
    <citation type="submission" date="2019-02" db="EMBL/GenBank/DDBJ databases">
        <authorList>
            <person name="Gruber-Vodicka R. H."/>
            <person name="Seah K. B. B."/>
        </authorList>
    </citation>
    <scope>NUCLEOTIDE SEQUENCE</scope>
    <source>
        <strain evidence="4">BECK_SA2B12</strain>
        <strain evidence="2">BECK_SA2B15</strain>
        <strain evidence="3">BECK_SA2B20</strain>
    </source>
</reference>
<evidence type="ECO:0000313" key="4">
    <source>
        <dbReference type="EMBL" id="VFJ97950.1"/>
    </source>
</evidence>
<dbReference type="EMBL" id="CAADFI010000012">
    <property type="protein sequence ID" value="VFJ90932.1"/>
    <property type="molecule type" value="Genomic_DNA"/>
</dbReference>
<dbReference type="InterPro" id="IPR003959">
    <property type="entry name" value="ATPase_AAA_core"/>
</dbReference>
<dbReference type="GO" id="GO:0016887">
    <property type="term" value="F:ATP hydrolysis activity"/>
    <property type="evidence" value="ECO:0007669"/>
    <property type="project" value="InterPro"/>
</dbReference>
<feature type="domain" description="ATPase AAA-type core" evidence="1">
    <location>
        <begin position="55"/>
        <end position="78"/>
    </location>
</feature>
<name>A0A450UEP4_9GAMM</name>
<dbReference type="GO" id="GO:0005524">
    <property type="term" value="F:ATP binding"/>
    <property type="evidence" value="ECO:0007669"/>
    <property type="project" value="InterPro"/>
</dbReference>
<protein>
    <submittedName>
        <fullName evidence="3">AAA domain</fullName>
    </submittedName>
</protein>
<evidence type="ECO:0000313" key="3">
    <source>
        <dbReference type="EMBL" id="VFJ90932.1"/>
    </source>
</evidence>
<organism evidence="3">
    <name type="scientific">Candidatus Kentrum eta</name>
    <dbReference type="NCBI Taxonomy" id="2126337"/>
    <lineage>
        <taxon>Bacteria</taxon>
        <taxon>Pseudomonadati</taxon>
        <taxon>Pseudomonadota</taxon>
        <taxon>Gammaproteobacteria</taxon>
        <taxon>Candidatus Kentrum</taxon>
    </lineage>
</organism>
<dbReference type="InterPro" id="IPR027417">
    <property type="entry name" value="P-loop_NTPase"/>
</dbReference>
<dbReference type="EMBL" id="CAADFG010000018">
    <property type="protein sequence ID" value="VFJ89936.1"/>
    <property type="molecule type" value="Genomic_DNA"/>
</dbReference>
<gene>
    <name evidence="2" type="ORF">BECKH772A_GA0070896_1001823</name>
    <name evidence="3" type="ORF">BECKH772B_GA0070898_1001227</name>
    <name evidence="4" type="ORF">BECKH772C_GA0070978_1001723</name>
</gene>
<evidence type="ECO:0000313" key="2">
    <source>
        <dbReference type="EMBL" id="VFJ89936.1"/>
    </source>
</evidence>
<sequence length="129" mass="14217">MLLEFALSNYRSIRGEQRLNPVAGPERNLRDANTFQPARTGGVAAKNNPRLLRSVAVYGPNASGKTNLIRALAMMKPIVLESHRQTGPRPVEPFAFDSATRVQPTQSTAAYCVTVAELRPAALRWGRHH</sequence>
<dbReference type="Pfam" id="PF13304">
    <property type="entry name" value="AAA_21"/>
    <property type="match status" value="1"/>
</dbReference>
<evidence type="ECO:0000259" key="1">
    <source>
        <dbReference type="Pfam" id="PF13304"/>
    </source>
</evidence>
<dbReference type="EMBL" id="CAADFJ010000017">
    <property type="protein sequence ID" value="VFJ97950.1"/>
    <property type="molecule type" value="Genomic_DNA"/>
</dbReference>
<accession>A0A450UEP4</accession>
<dbReference type="SUPFAM" id="SSF52540">
    <property type="entry name" value="P-loop containing nucleoside triphosphate hydrolases"/>
    <property type="match status" value="1"/>
</dbReference>
<dbReference type="AlphaFoldDB" id="A0A450UEP4"/>